<dbReference type="RefSeq" id="WP_147162323.1">
    <property type="nucleotide sequence ID" value="NZ_BJZO01000006.1"/>
</dbReference>
<dbReference type="InterPro" id="IPR050678">
    <property type="entry name" value="DNA_Partitioning_ATPase"/>
</dbReference>
<name>A0A512H4B9_9PROT</name>
<organism evidence="2 3">
    <name type="scientific">Pararhodospirillum oryzae</name>
    <dbReference type="NCBI Taxonomy" id="478448"/>
    <lineage>
        <taxon>Bacteria</taxon>
        <taxon>Pseudomonadati</taxon>
        <taxon>Pseudomonadota</taxon>
        <taxon>Alphaproteobacteria</taxon>
        <taxon>Rhodospirillales</taxon>
        <taxon>Rhodospirillaceae</taxon>
        <taxon>Pararhodospirillum</taxon>
    </lineage>
</organism>
<dbReference type="EMBL" id="BJZO01000006">
    <property type="protein sequence ID" value="GEO80258.1"/>
    <property type="molecule type" value="Genomic_DNA"/>
</dbReference>
<gene>
    <name evidence="2" type="ORF">ROR02_03890</name>
</gene>
<evidence type="ECO:0000313" key="3">
    <source>
        <dbReference type="Proteomes" id="UP000321567"/>
    </source>
</evidence>
<dbReference type="InterPro" id="IPR027417">
    <property type="entry name" value="P-loop_NTPase"/>
</dbReference>
<comment type="caution">
    <text evidence="2">The sequence shown here is derived from an EMBL/GenBank/DDBJ whole genome shotgun (WGS) entry which is preliminary data.</text>
</comment>
<dbReference type="SUPFAM" id="SSF52540">
    <property type="entry name" value="P-loop containing nucleoside triphosphate hydrolases"/>
    <property type="match status" value="1"/>
</dbReference>
<dbReference type="AlphaFoldDB" id="A0A512H4B9"/>
<dbReference type="InterPro" id="IPR002586">
    <property type="entry name" value="CobQ/CobB/MinD/ParA_Nub-bd_dom"/>
</dbReference>
<protein>
    <recommendedName>
        <fullName evidence="1">CobQ/CobB/MinD/ParA nucleotide binding domain-containing protein</fullName>
    </recommendedName>
</protein>
<dbReference type="PANTHER" id="PTHR13696:SF52">
    <property type="entry name" value="PARA FAMILY PROTEIN CT_582"/>
    <property type="match status" value="1"/>
</dbReference>
<dbReference type="Gene3D" id="3.40.50.300">
    <property type="entry name" value="P-loop containing nucleotide triphosphate hydrolases"/>
    <property type="match status" value="1"/>
</dbReference>
<dbReference type="NCBIfam" id="NF047398">
    <property type="entry name" value="AAA_KGGVGR"/>
    <property type="match status" value="1"/>
</dbReference>
<dbReference type="Proteomes" id="UP000321567">
    <property type="component" value="Unassembled WGS sequence"/>
</dbReference>
<dbReference type="Pfam" id="PF01656">
    <property type="entry name" value="CbiA"/>
    <property type="match status" value="1"/>
</dbReference>
<sequence>MAPFFFDDALVRLVETLSERIDRAFVEEGVVLRDASGRLTFVANRPARDESERQSLGDALIAALGPYARADRPISFKGDGGADPVLESPDRLPIQLAEGFCRLVDRRIVGSGWLDTPLDEAVFPPRVVFASLKGGVGRSTALAVAAADLARRNRNILIIDLDLEAPGLGHLLLGPEEPPRYGVLDYLVEDGLGGVPDALLPDFIASSLLTSAGGGRVDVLPALGQRSFDHPENVLPKLSRAMLEDVGDGGTHSVAEQISAMITRITRREQYDAVFIDSRAGLAELAAPAVLGLGATVLLFGTAQQQTLEGYRALFAALRLLAQRDKDQGRGAEWRTRLRPVYAKAGLDNRVAERFTDDLYELYSEYLYDSEEDSAADSDPLRFARDDPEAPHWPLVIPFNQSFIDFDPCRTEGQLLQPFYEQTYRSFLSGLDAAMGAEGAPKEPEA</sequence>
<evidence type="ECO:0000259" key="1">
    <source>
        <dbReference type="Pfam" id="PF01656"/>
    </source>
</evidence>
<dbReference type="PANTHER" id="PTHR13696">
    <property type="entry name" value="P-LOOP CONTAINING NUCLEOSIDE TRIPHOSPHATE HYDROLASE"/>
    <property type="match status" value="1"/>
</dbReference>
<evidence type="ECO:0000313" key="2">
    <source>
        <dbReference type="EMBL" id="GEO80258.1"/>
    </source>
</evidence>
<reference evidence="2 3" key="1">
    <citation type="submission" date="2019-07" db="EMBL/GenBank/DDBJ databases">
        <title>Whole genome shotgun sequence of Rhodospirillum oryzae NBRC 107573.</title>
        <authorList>
            <person name="Hosoyama A."/>
            <person name="Uohara A."/>
            <person name="Ohji S."/>
            <person name="Ichikawa N."/>
        </authorList>
    </citation>
    <scope>NUCLEOTIDE SEQUENCE [LARGE SCALE GENOMIC DNA]</scope>
    <source>
        <strain evidence="2 3">NBRC 107573</strain>
    </source>
</reference>
<accession>A0A512H4B9</accession>
<feature type="domain" description="CobQ/CobB/MinD/ParA nucleotide binding" evidence="1">
    <location>
        <begin position="127"/>
        <end position="171"/>
    </location>
</feature>
<dbReference type="OrthoDB" id="9804460at2"/>
<proteinExistence type="predicted"/>
<keyword evidence="3" id="KW-1185">Reference proteome</keyword>